<dbReference type="Proteomes" id="UP000241769">
    <property type="component" value="Unassembled WGS sequence"/>
</dbReference>
<accession>A0A2P6NLH8</accession>
<dbReference type="InterPro" id="IPR001680">
    <property type="entry name" value="WD40_rpt"/>
</dbReference>
<dbReference type="Gene3D" id="2.130.10.10">
    <property type="entry name" value="YVTN repeat-like/Quinoprotein amine dehydrogenase"/>
    <property type="match status" value="1"/>
</dbReference>
<evidence type="ECO:0000313" key="12">
    <source>
        <dbReference type="EMBL" id="PRP84768.1"/>
    </source>
</evidence>
<keyword evidence="3" id="KW-0813">Transport</keyword>
<keyword evidence="6" id="KW-0677">Repeat</keyword>
<comment type="caution">
    <text evidence="12">The sequence shown here is derived from an EMBL/GenBank/DDBJ whole genome shotgun (WGS) entry which is preliminary data.</text>
</comment>
<feature type="repeat" description="WD" evidence="11">
    <location>
        <begin position="63"/>
        <end position="93"/>
    </location>
</feature>
<dbReference type="InterPro" id="IPR020472">
    <property type="entry name" value="WD40_PAC1"/>
</dbReference>
<evidence type="ECO:0000256" key="5">
    <source>
        <dbReference type="ARBA" id="ARBA00022574"/>
    </source>
</evidence>
<dbReference type="GO" id="GO:0005829">
    <property type="term" value="C:cytosol"/>
    <property type="evidence" value="ECO:0007669"/>
    <property type="project" value="UniProtKB-SubCell"/>
</dbReference>
<dbReference type="AlphaFoldDB" id="A0A2P6NLH8"/>
<evidence type="ECO:0000256" key="10">
    <source>
        <dbReference type="ARBA" id="ARBA00032565"/>
    </source>
</evidence>
<evidence type="ECO:0000313" key="13">
    <source>
        <dbReference type="Proteomes" id="UP000241769"/>
    </source>
</evidence>
<evidence type="ECO:0000256" key="11">
    <source>
        <dbReference type="PROSITE-ProRule" id="PRU00221"/>
    </source>
</evidence>
<feature type="repeat" description="WD" evidence="11">
    <location>
        <begin position="148"/>
        <end position="190"/>
    </location>
</feature>
<dbReference type="SMART" id="SM00320">
    <property type="entry name" value="WD40"/>
    <property type="match status" value="6"/>
</dbReference>
<name>A0A2P6NLH8_9EUKA</name>
<sequence length="306" mass="34862">MGIFKTNFGGFATRFSPFDENRIAVATSQHYGIVGNGKLHILEIVEGGRMLREITSFMSKDGLYDLAWSEDNENVIVGVSGDGSIKIWDMSRGGPDGRFPVRSYQEHGGEVHSIDWNPINRRTFITGSWDESIKLWDPMAMQGSVQTFKEHRYCVYSTVWSPYHESRFASASGDRTVKIWDTKAPMASNTILAHDHEILSCDWNKYNENILVSASVDKTIKIWDIRSTQRELGVLKGHGYAWVQFTREADVDSDMTVCLWDTLMENALVRRFDHHTEFVVGVDFSLFIPGQMASCAWDETVQIWNI</sequence>
<dbReference type="FunCoup" id="A0A2P6NLH8">
    <property type="interactions" value="80"/>
</dbReference>
<dbReference type="OrthoDB" id="273771at2759"/>
<proteinExistence type="inferred from homology"/>
<dbReference type="GO" id="GO:0005053">
    <property type="term" value="F:peroxisome matrix targeting signal-2 binding"/>
    <property type="evidence" value="ECO:0007669"/>
    <property type="project" value="InterPro"/>
</dbReference>
<comment type="similarity">
    <text evidence="9">Belongs to the WD repeat peroxin-7 family.</text>
</comment>
<keyword evidence="8" id="KW-0576">Peroxisome</keyword>
<feature type="repeat" description="WD" evidence="11">
    <location>
        <begin position="191"/>
        <end position="233"/>
    </location>
</feature>
<gene>
    <name evidence="12" type="ORF">PROFUN_07422</name>
</gene>
<dbReference type="EMBL" id="MDYQ01000056">
    <property type="protein sequence ID" value="PRP84768.1"/>
    <property type="molecule type" value="Genomic_DNA"/>
</dbReference>
<dbReference type="InParanoid" id="A0A2P6NLH8"/>
<evidence type="ECO:0000256" key="2">
    <source>
        <dbReference type="ARBA" id="ARBA00004514"/>
    </source>
</evidence>
<dbReference type="Pfam" id="PF00400">
    <property type="entry name" value="WD40"/>
    <property type="match status" value="5"/>
</dbReference>
<keyword evidence="4" id="KW-0963">Cytoplasm</keyword>
<protein>
    <recommendedName>
        <fullName evidence="10">Peroxin-7</fullName>
    </recommendedName>
</protein>
<feature type="repeat" description="WD" evidence="11">
    <location>
        <begin position="272"/>
        <end position="306"/>
    </location>
</feature>
<dbReference type="PANTHER" id="PTHR46027:SF1">
    <property type="entry name" value="PEROXISOMAL TARGETING SIGNAL 2 RECEPTOR"/>
    <property type="match status" value="1"/>
</dbReference>
<dbReference type="PRINTS" id="PR00320">
    <property type="entry name" value="GPROTEINBRPT"/>
</dbReference>
<feature type="repeat" description="WD" evidence="11">
    <location>
        <begin position="104"/>
        <end position="137"/>
    </location>
</feature>
<dbReference type="PROSITE" id="PS00678">
    <property type="entry name" value="WD_REPEATS_1"/>
    <property type="match status" value="3"/>
</dbReference>
<dbReference type="GO" id="GO:0005782">
    <property type="term" value="C:peroxisomal matrix"/>
    <property type="evidence" value="ECO:0007669"/>
    <property type="project" value="UniProtKB-SubCell"/>
</dbReference>
<evidence type="ECO:0000256" key="3">
    <source>
        <dbReference type="ARBA" id="ARBA00022448"/>
    </source>
</evidence>
<evidence type="ECO:0000256" key="7">
    <source>
        <dbReference type="ARBA" id="ARBA00022927"/>
    </source>
</evidence>
<evidence type="ECO:0000256" key="9">
    <source>
        <dbReference type="ARBA" id="ARBA00024017"/>
    </source>
</evidence>
<evidence type="ECO:0000256" key="8">
    <source>
        <dbReference type="ARBA" id="ARBA00023140"/>
    </source>
</evidence>
<dbReference type="PANTHER" id="PTHR46027">
    <property type="entry name" value="PEROXISOMAL TARGETING SIGNAL 2 RECEPTOR"/>
    <property type="match status" value="1"/>
</dbReference>
<dbReference type="InterPro" id="IPR036322">
    <property type="entry name" value="WD40_repeat_dom_sf"/>
</dbReference>
<dbReference type="GO" id="GO:0016558">
    <property type="term" value="P:protein import into peroxisome matrix"/>
    <property type="evidence" value="ECO:0007669"/>
    <property type="project" value="InterPro"/>
</dbReference>
<evidence type="ECO:0000256" key="1">
    <source>
        <dbReference type="ARBA" id="ARBA00004253"/>
    </source>
</evidence>
<comment type="subcellular location">
    <subcellularLocation>
        <location evidence="2">Cytoplasm</location>
        <location evidence="2">Cytosol</location>
    </subcellularLocation>
    <subcellularLocation>
        <location evidence="1">Peroxisome matrix</location>
    </subcellularLocation>
</comment>
<dbReference type="STRING" id="1890364.A0A2P6NLH8"/>
<organism evidence="12 13">
    <name type="scientific">Planoprotostelium fungivorum</name>
    <dbReference type="NCBI Taxonomy" id="1890364"/>
    <lineage>
        <taxon>Eukaryota</taxon>
        <taxon>Amoebozoa</taxon>
        <taxon>Evosea</taxon>
        <taxon>Variosea</taxon>
        <taxon>Cavosteliida</taxon>
        <taxon>Cavosteliaceae</taxon>
        <taxon>Planoprotostelium</taxon>
    </lineage>
</organism>
<evidence type="ECO:0000256" key="6">
    <source>
        <dbReference type="ARBA" id="ARBA00022737"/>
    </source>
</evidence>
<evidence type="ECO:0000256" key="4">
    <source>
        <dbReference type="ARBA" id="ARBA00022490"/>
    </source>
</evidence>
<dbReference type="PROSITE" id="PS50294">
    <property type="entry name" value="WD_REPEATS_REGION"/>
    <property type="match status" value="4"/>
</dbReference>
<keyword evidence="13" id="KW-1185">Reference proteome</keyword>
<dbReference type="InterPro" id="IPR015943">
    <property type="entry name" value="WD40/YVTN_repeat-like_dom_sf"/>
</dbReference>
<reference evidence="12 13" key="1">
    <citation type="journal article" date="2018" name="Genome Biol. Evol.">
        <title>Multiple Roots of Fruiting Body Formation in Amoebozoa.</title>
        <authorList>
            <person name="Hillmann F."/>
            <person name="Forbes G."/>
            <person name="Novohradska S."/>
            <person name="Ferling I."/>
            <person name="Riege K."/>
            <person name="Groth M."/>
            <person name="Westermann M."/>
            <person name="Marz M."/>
            <person name="Spaller T."/>
            <person name="Winckler T."/>
            <person name="Schaap P."/>
            <person name="Glockner G."/>
        </authorList>
    </citation>
    <scope>NUCLEOTIDE SEQUENCE [LARGE SCALE GENOMIC DNA]</scope>
    <source>
        <strain evidence="12 13">Jena</strain>
    </source>
</reference>
<dbReference type="InterPro" id="IPR019775">
    <property type="entry name" value="WD40_repeat_CS"/>
</dbReference>
<keyword evidence="7" id="KW-0653">Protein transport</keyword>
<keyword evidence="5 11" id="KW-0853">WD repeat</keyword>
<dbReference type="SUPFAM" id="SSF50978">
    <property type="entry name" value="WD40 repeat-like"/>
    <property type="match status" value="1"/>
</dbReference>
<dbReference type="InterPro" id="IPR044536">
    <property type="entry name" value="PEX7"/>
</dbReference>
<dbReference type="PROSITE" id="PS50082">
    <property type="entry name" value="WD_REPEATS_2"/>
    <property type="match status" value="5"/>
</dbReference>